<dbReference type="EMBL" id="KL596623">
    <property type="protein sequence ID" value="KER33634.1"/>
    <property type="molecule type" value="Genomic_DNA"/>
</dbReference>
<dbReference type="RefSeq" id="XP_009162592.1">
    <property type="nucleotide sequence ID" value="XM_009164328.1"/>
</dbReference>
<name>A0A075AJM3_OPIVI</name>
<sequence length="102" mass="11517">MVCAEKQRFEVGGVNENLLLPSQIEFIEDGDKGKLEGEHSLSGLSRRANVTQIERKLCESIAITRANQSTKLRSMTEARTVEFCYTTGQRITKTQTDNQCDY</sequence>
<evidence type="ECO:0000313" key="1">
    <source>
        <dbReference type="EMBL" id="KER33634.1"/>
    </source>
</evidence>
<gene>
    <name evidence="1" type="ORF">T265_00524</name>
</gene>
<keyword evidence="2" id="KW-1185">Reference proteome</keyword>
<proteinExistence type="predicted"/>
<dbReference type="CTD" id="20314712"/>
<organism evidence="1 2">
    <name type="scientific">Opisthorchis viverrini</name>
    <name type="common">Southeast Asian liver fluke</name>
    <dbReference type="NCBI Taxonomy" id="6198"/>
    <lineage>
        <taxon>Eukaryota</taxon>
        <taxon>Metazoa</taxon>
        <taxon>Spiralia</taxon>
        <taxon>Lophotrochozoa</taxon>
        <taxon>Platyhelminthes</taxon>
        <taxon>Trematoda</taxon>
        <taxon>Digenea</taxon>
        <taxon>Opisthorchiida</taxon>
        <taxon>Opisthorchiata</taxon>
        <taxon>Opisthorchiidae</taxon>
        <taxon>Opisthorchis</taxon>
    </lineage>
</organism>
<accession>A0A075AJM3</accession>
<dbReference type="GeneID" id="20314712"/>
<dbReference type="KEGG" id="ovi:T265_00524"/>
<dbReference type="Proteomes" id="UP000054324">
    <property type="component" value="Unassembled WGS sequence"/>
</dbReference>
<reference evidence="1 2" key="1">
    <citation type="submission" date="2013-11" db="EMBL/GenBank/DDBJ databases">
        <title>Opisthorchis viverrini - life in the bile duct.</title>
        <authorList>
            <person name="Young N.D."/>
            <person name="Nagarajan N."/>
            <person name="Lin S.J."/>
            <person name="Korhonen P.K."/>
            <person name="Jex A.R."/>
            <person name="Hall R.S."/>
            <person name="Safavi-Hemami H."/>
            <person name="Kaewkong W."/>
            <person name="Bertrand D."/>
            <person name="Gao S."/>
            <person name="Seet Q."/>
            <person name="Wongkham S."/>
            <person name="Teh B.T."/>
            <person name="Wongkham C."/>
            <person name="Intapan P.M."/>
            <person name="Maleewong W."/>
            <person name="Yang X."/>
            <person name="Hu M."/>
            <person name="Wang Z."/>
            <person name="Hofmann A."/>
            <person name="Sternberg P.W."/>
            <person name="Tan P."/>
            <person name="Wang J."/>
            <person name="Gasser R.B."/>
        </authorList>
    </citation>
    <scope>NUCLEOTIDE SEQUENCE [LARGE SCALE GENOMIC DNA]</scope>
</reference>
<protein>
    <submittedName>
        <fullName evidence="1">Uncharacterized protein</fullName>
    </submittedName>
</protein>
<evidence type="ECO:0000313" key="2">
    <source>
        <dbReference type="Proteomes" id="UP000054324"/>
    </source>
</evidence>
<dbReference type="AlphaFoldDB" id="A0A075AJM3"/>